<evidence type="ECO:0000313" key="5">
    <source>
        <dbReference type="EMBL" id="KAG0651491.1"/>
    </source>
</evidence>
<dbReference type="OrthoDB" id="10029320at2759"/>
<dbReference type="InterPro" id="IPR050121">
    <property type="entry name" value="Cytochrome_P450_monoxygenase"/>
</dbReference>
<dbReference type="SUPFAM" id="SSF48264">
    <property type="entry name" value="Cytochrome P450"/>
    <property type="match status" value="1"/>
</dbReference>
<dbReference type="GO" id="GO:0016705">
    <property type="term" value="F:oxidoreductase activity, acting on paired donors, with incorporation or reduction of molecular oxygen"/>
    <property type="evidence" value="ECO:0007669"/>
    <property type="project" value="InterPro"/>
</dbReference>
<dbReference type="GO" id="GO:0005506">
    <property type="term" value="F:iron ion binding"/>
    <property type="evidence" value="ECO:0007669"/>
    <property type="project" value="InterPro"/>
</dbReference>
<keyword evidence="4" id="KW-0408">Iron</keyword>
<dbReference type="EMBL" id="VNKQ01000004">
    <property type="protein sequence ID" value="KAG0651491.1"/>
    <property type="molecule type" value="Genomic_DNA"/>
</dbReference>
<accession>A0A9P6VN93</accession>
<evidence type="ECO:0000256" key="2">
    <source>
        <dbReference type="ARBA" id="ARBA00010617"/>
    </source>
</evidence>
<dbReference type="GO" id="GO:0004497">
    <property type="term" value="F:monooxygenase activity"/>
    <property type="evidence" value="ECO:0007669"/>
    <property type="project" value="InterPro"/>
</dbReference>
<sequence>MSFLLAIAVSVLAIFFDILLRLLKPKEVFCTGTRRVQQARQGRNILNHSTLEERAKPNERLVRVFEIENAFTTTDPTWHKEFVALVKTLLRTSDKDWKEHADFASDTIHQVVDTTSTQSTLELTVQALVFRLVIVKFFPDTPAPSMQDIHFITLQINSLWIASKYCNSGDSELVSAKMHLRKRIQQVFGSDTADGQNNPLNIILPAYETLWRIVLRTFLEVRFRSTITEREQYRILFRDFMDKPSKDSFEQQNESHASVHTVVTEALRLYPPTRRIYRDISGERVAIDIEHLHRDENVWGKNAFLFQPTRWATENGKENKRSYMPFGAGKFECPAKSTFGPMLIGILVGALLSGIDGKFELNGKEGIYVLNTRPLENGRQAYSQLGFGRRRDGDEGEAGLL</sequence>
<evidence type="ECO:0000256" key="1">
    <source>
        <dbReference type="ARBA" id="ARBA00001971"/>
    </source>
</evidence>
<dbReference type="GO" id="GO:0020037">
    <property type="term" value="F:heme binding"/>
    <property type="evidence" value="ECO:0007669"/>
    <property type="project" value="InterPro"/>
</dbReference>
<comment type="similarity">
    <text evidence="2">Belongs to the cytochrome P450 family.</text>
</comment>
<proteinExistence type="inferred from homology"/>
<dbReference type="PANTHER" id="PTHR24305:SF232">
    <property type="entry name" value="P450, PUTATIVE (EUROFUNG)-RELATED"/>
    <property type="match status" value="1"/>
</dbReference>
<dbReference type="Gene3D" id="1.10.630.10">
    <property type="entry name" value="Cytochrome P450"/>
    <property type="match status" value="1"/>
</dbReference>
<evidence type="ECO:0000256" key="4">
    <source>
        <dbReference type="ARBA" id="ARBA00023004"/>
    </source>
</evidence>
<name>A0A9P6VN93_9HELO</name>
<comment type="caution">
    <text evidence="5">The sequence shown here is derived from an EMBL/GenBank/DDBJ whole genome shotgun (WGS) entry which is preliminary data.</text>
</comment>
<gene>
    <name evidence="5" type="ORF">D0Z07_1971</name>
</gene>
<dbReference type="Pfam" id="PF00067">
    <property type="entry name" value="p450"/>
    <property type="match status" value="1"/>
</dbReference>
<protein>
    <submittedName>
        <fullName evidence="5">Cytochrome P450</fullName>
    </submittedName>
</protein>
<dbReference type="AlphaFoldDB" id="A0A9P6VN93"/>
<evidence type="ECO:0000256" key="3">
    <source>
        <dbReference type="ARBA" id="ARBA00022723"/>
    </source>
</evidence>
<keyword evidence="6" id="KW-1185">Reference proteome</keyword>
<reference evidence="5" key="1">
    <citation type="submission" date="2019-07" db="EMBL/GenBank/DDBJ databases">
        <title>Hyphodiscus hymeniophilus genome sequencing and assembly.</title>
        <authorList>
            <person name="Kramer G."/>
            <person name="Nodwell J."/>
        </authorList>
    </citation>
    <scope>NUCLEOTIDE SEQUENCE</scope>
    <source>
        <strain evidence="5">ATCC 34498</strain>
    </source>
</reference>
<evidence type="ECO:0000313" key="6">
    <source>
        <dbReference type="Proteomes" id="UP000785200"/>
    </source>
</evidence>
<keyword evidence="3" id="KW-0479">Metal-binding</keyword>
<organism evidence="5 6">
    <name type="scientific">Hyphodiscus hymeniophilus</name>
    <dbReference type="NCBI Taxonomy" id="353542"/>
    <lineage>
        <taxon>Eukaryota</taxon>
        <taxon>Fungi</taxon>
        <taxon>Dikarya</taxon>
        <taxon>Ascomycota</taxon>
        <taxon>Pezizomycotina</taxon>
        <taxon>Leotiomycetes</taxon>
        <taxon>Helotiales</taxon>
        <taxon>Hyphodiscaceae</taxon>
        <taxon>Hyphodiscus</taxon>
    </lineage>
</organism>
<dbReference type="PANTHER" id="PTHR24305">
    <property type="entry name" value="CYTOCHROME P450"/>
    <property type="match status" value="1"/>
</dbReference>
<comment type="cofactor">
    <cofactor evidence="1">
        <name>heme</name>
        <dbReference type="ChEBI" id="CHEBI:30413"/>
    </cofactor>
</comment>
<dbReference type="InterPro" id="IPR001128">
    <property type="entry name" value="Cyt_P450"/>
</dbReference>
<dbReference type="Proteomes" id="UP000785200">
    <property type="component" value="Unassembled WGS sequence"/>
</dbReference>
<dbReference type="InterPro" id="IPR036396">
    <property type="entry name" value="Cyt_P450_sf"/>
</dbReference>